<dbReference type="InterPro" id="IPR036390">
    <property type="entry name" value="WH_DNA-bd_sf"/>
</dbReference>
<gene>
    <name evidence="6" type="ORF">HA482_28870</name>
</gene>
<dbReference type="Gene3D" id="3.30.450.40">
    <property type="match status" value="1"/>
</dbReference>
<dbReference type="InterPro" id="IPR036388">
    <property type="entry name" value="WH-like_DNA-bd_sf"/>
</dbReference>
<dbReference type="SMART" id="SM00346">
    <property type="entry name" value="HTH_ICLR"/>
    <property type="match status" value="1"/>
</dbReference>
<name>A0ABR7UDT0_9BRAD</name>
<dbReference type="InterPro" id="IPR029016">
    <property type="entry name" value="GAF-like_dom_sf"/>
</dbReference>
<dbReference type="PANTHER" id="PTHR30136">
    <property type="entry name" value="HELIX-TURN-HELIX TRANSCRIPTIONAL REGULATOR, ICLR FAMILY"/>
    <property type="match status" value="1"/>
</dbReference>
<dbReference type="RefSeq" id="WP_188107523.1">
    <property type="nucleotide sequence ID" value="NZ_JAANIH010000082.1"/>
</dbReference>
<protein>
    <submittedName>
        <fullName evidence="6">IclR family transcriptional regulator</fullName>
    </submittedName>
</protein>
<proteinExistence type="predicted"/>
<dbReference type="InterPro" id="IPR050707">
    <property type="entry name" value="HTH_MetabolicPath_Reg"/>
</dbReference>
<evidence type="ECO:0000256" key="2">
    <source>
        <dbReference type="ARBA" id="ARBA00023125"/>
    </source>
</evidence>
<keyword evidence="7" id="KW-1185">Reference proteome</keyword>
<feature type="domain" description="IclR-ED" evidence="5">
    <location>
        <begin position="76"/>
        <end position="252"/>
    </location>
</feature>
<dbReference type="SUPFAM" id="SSF46785">
    <property type="entry name" value="Winged helix' DNA-binding domain"/>
    <property type="match status" value="1"/>
</dbReference>
<dbReference type="Proteomes" id="UP000639516">
    <property type="component" value="Unassembled WGS sequence"/>
</dbReference>
<dbReference type="InterPro" id="IPR014757">
    <property type="entry name" value="Tscrpt_reg_IclR_C"/>
</dbReference>
<comment type="caution">
    <text evidence="6">The sequence shown here is derived from an EMBL/GenBank/DDBJ whole genome shotgun (WGS) entry which is preliminary data.</text>
</comment>
<dbReference type="EMBL" id="JAATTO010000047">
    <property type="protein sequence ID" value="MBC9982226.1"/>
    <property type="molecule type" value="Genomic_DNA"/>
</dbReference>
<evidence type="ECO:0000313" key="7">
    <source>
        <dbReference type="Proteomes" id="UP000639516"/>
    </source>
</evidence>
<keyword evidence="3" id="KW-0804">Transcription</keyword>
<dbReference type="PROSITE" id="PS51077">
    <property type="entry name" value="HTH_ICLR"/>
    <property type="match status" value="1"/>
</dbReference>
<accession>A0ABR7UDT0</accession>
<dbReference type="SUPFAM" id="SSF55781">
    <property type="entry name" value="GAF domain-like"/>
    <property type="match status" value="1"/>
</dbReference>
<dbReference type="PANTHER" id="PTHR30136:SF35">
    <property type="entry name" value="HTH-TYPE TRANSCRIPTIONAL REGULATOR RV1719"/>
    <property type="match status" value="1"/>
</dbReference>
<dbReference type="Pfam" id="PF01614">
    <property type="entry name" value="IclR_C"/>
    <property type="match status" value="1"/>
</dbReference>
<feature type="domain" description="HTH iclR-type" evidence="4">
    <location>
        <begin position="13"/>
        <end position="75"/>
    </location>
</feature>
<dbReference type="CDD" id="cd00090">
    <property type="entry name" value="HTH_ARSR"/>
    <property type="match status" value="1"/>
</dbReference>
<organism evidence="6 7">
    <name type="scientific">Bradyrhizobium campsiandrae</name>
    <dbReference type="NCBI Taxonomy" id="1729892"/>
    <lineage>
        <taxon>Bacteria</taxon>
        <taxon>Pseudomonadati</taxon>
        <taxon>Pseudomonadota</taxon>
        <taxon>Alphaproteobacteria</taxon>
        <taxon>Hyphomicrobiales</taxon>
        <taxon>Nitrobacteraceae</taxon>
        <taxon>Bradyrhizobium</taxon>
    </lineage>
</organism>
<evidence type="ECO:0000259" key="5">
    <source>
        <dbReference type="PROSITE" id="PS51078"/>
    </source>
</evidence>
<evidence type="ECO:0000256" key="3">
    <source>
        <dbReference type="ARBA" id="ARBA00023163"/>
    </source>
</evidence>
<dbReference type="InterPro" id="IPR011991">
    <property type="entry name" value="ArsR-like_HTH"/>
</dbReference>
<dbReference type="Pfam" id="PF09339">
    <property type="entry name" value="HTH_IclR"/>
    <property type="match status" value="1"/>
</dbReference>
<evidence type="ECO:0000259" key="4">
    <source>
        <dbReference type="PROSITE" id="PS51077"/>
    </source>
</evidence>
<dbReference type="PROSITE" id="PS51078">
    <property type="entry name" value="ICLR_ED"/>
    <property type="match status" value="1"/>
</dbReference>
<dbReference type="InterPro" id="IPR005471">
    <property type="entry name" value="Tscrpt_reg_IclR_N"/>
</dbReference>
<keyword evidence="1" id="KW-0805">Transcription regulation</keyword>
<reference evidence="6 7" key="1">
    <citation type="journal article" date="2020" name="Arch. Microbiol.">
        <title>Bradyrhizobium campsiandrae sp. nov., a nitrogen-fixing bacterial strain isolated from a native leguminous tree from the Amazon adapted to flooded conditions.</title>
        <authorList>
            <person name="Cabral Michel D."/>
            <person name="Martins da Costa E."/>
            <person name="Azarias Guimaraes A."/>
            <person name="Soares de Carvalho T."/>
            <person name="Santos de Castro Caputo P."/>
            <person name="Willems A."/>
            <person name="de Souza Moreira F.M."/>
        </authorList>
    </citation>
    <scope>NUCLEOTIDE SEQUENCE [LARGE SCALE GENOMIC DNA]</scope>
    <source>
        <strain evidence="7">INPA 384B</strain>
    </source>
</reference>
<evidence type="ECO:0000313" key="6">
    <source>
        <dbReference type="EMBL" id="MBC9982226.1"/>
    </source>
</evidence>
<evidence type="ECO:0000256" key="1">
    <source>
        <dbReference type="ARBA" id="ARBA00023015"/>
    </source>
</evidence>
<dbReference type="Gene3D" id="1.10.10.10">
    <property type="entry name" value="Winged helix-like DNA-binding domain superfamily/Winged helix DNA-binding domain"/>
    <property type="match status" value="1"/>
</dbReference>
<keyword evidence="2" id="KW-0238">DNA-binding</keyword>
<sequence length="252" mass="27825">MTSKGKAGQRSAVKSAERTLAILEYFREKKRGATVGEIAGDLGLPQSSTTMLLQSLLDLGYLDYTPQTRKFQPTFRVAVLGSWIQQSMFKSGPLTDIMESIGTSTGETVLLGLQNGPSLQYVHIVPAMYPIQLAAQVGILRPMTCAALGRVLLARKPNDEVRAIVRRNNADAEASAHRVHEREFMAEIEIIRSQGFAESRGKMIPGANVIGMIVPDQPNRAPLAIGVGGPMARIEERREEILRVMRYHLRMR</sequence>